<comment type="caution">
    <text evidence="1">The sequence shown here is derived from an EMBL/GenBank/DDBJ whole genome shotgun (WGS) entry which is preliminary data.</text>
</comment>
<sequence length="203" mass="23549">MKNFRLTFAALACAAFITLTGCQKEDVTPAEEMTLSEADKSLQITEVEDIANPVISTATETIAFSTTNPETRQDSSRLLYILRQLNLSKRQVTAVKGFIAQHEECVLQHRLKVQQYHEELLKRANTIREEYIQEYKAGTITKQELEARLLTLRTRLREEIQKHHDKQVQVEMMRRCRAALFAKIESILGQEQLAKWTQWKSNR</sequence>
<evidence type="ECO:0008006" key="3">
    <source>
        <dbReference type="Google" id="ProtNLM"/>
    </source>
</evidence>
<dbReference type="PROSITE" id="PS51257">
    <property type="entry name" value="PROKAR_LIPOPROTEIN"/>
    <property type="match status" value="1"/>
</dbReference>
<keyword evidence="2" id="KW-1185">Reference proteome</keyword>
<protein>
    <recommendedName>
        <fullName evidence="3">Lipoprotein</fullName>
    </recommendedName>
</protein>
<evidence type="ECO:0000313" key="1">
    <source>
        <dbReference type="EMBL" id="MBW3366560.1"/>
    </source>
</evidence>
<reference evidence="1 2" key="1">
    <citation type="submission" date="2021-07" db="EMBL/GenBank/DDBJ databases">
        <authorList>
            <person name="Kim M.K."/>
        </authorList>
    </citation>
    <scope>NUCLEOTIDE SEQUENCE [LARGE SCALE GENOMIC DNA]</scope>
    <source>
        <strain evidence="1 2">HLY7-15</strain>
    </source>
</reference>
<dbReference type="Proteomes" id="UP000774935">
    <property type="component" value="Unassembled WGS sequence"/>
</dbReference>
<gene>
    <name evidence="1" type="ORF">KYK27_15985</name>
</gene>
<name>A0ABS6XH88_9BACT</name>
<dbReference type="EMBL" id="JAHWXQ010000005">
    <property type="protein sequence ID" value="MBW3366560.1"/>
    <property type="molecule type" value="Genomic_DNA"/>
</dbReference>
<organism evidence="1 2">
    <name type="scientific">Pontibacter populi</name>
    <dbReference type="NCBI Taxonomy" id="890055"/>
    <lineage>
        <taxon>Bacteria</taxon>
        <taxon>Pseudomonadati</taxon>
        <taxon>Bacteroidota</taxon>
        <taxon>Cytophagia</taxon>
        <taxon>Cytophagales</taxon>
        <taxon>Hymenobacteraceae</taxon>
        <taxon>Pontibacter</taxon>
    </lineage>
</organism>
<evidence type="ECO:0000313" key="2">
    <source>
        <dbReference type="Proteomes" id="UP000774935"/>
    </source>
</evidence>
<accession>A0ABS6XH88</accession>
<dbReference type="RefSeq" id="WP_199111310.1">
    <property type="nucleotide sequence ID" value="NZ_JAHWXQ010000005.1"/>
</dbReference>
<proteinExistence type="predicted"/>